<dbReference type="Proteomes" id="UP000005953">
    <property type="component" value="Unassembled WGS sequence"/>
</dbReference>
<evidence type="ECO:0000256" key="2">
    <source>
        <dbReference type="ARBA" id="ARBA00022643"/>
    </source>
</evidence>
<evidence type="ECO:0000259" key="3">
    <source>
        <dbReference type="Pfam" id="PF03358"/>
    </source>
</evidence>
<dbReference type="GO" id="GO:0016491">
    <property type="term" value="F:oxidoreductase activity"/>
    <property type="evidence" value="ECO:0007669"/>
    <property type="project" value="InterPro"/>
</dbReference>
<dbReference type="EMBL" id="AAOE01000001">
    <property type="protein sequence ID" value="EAR11097.1"/>
    <property type="molecule type" value="Genomic_DNA"/>
</dbReference>
<proteinExistence type="predicted"/>
<dbReference type="OrthoDB" id="5767802at2"/>
<evidence type="ECO:0000313" key="4">
    <source>
        <dbReference type="EMBL" id="EAR11097.1"/>
    </source>
</evidence>
<organism evidence="4 5">
    <name type="scientific">Reinekea blandensis MED297</name>
    <dbReference type="NCBI Taxonomy" id="314283"/>
    <lineage>
        <taxon>Bacteria</taxon>
        <taxon>Pseudomonadati</taxon>
        <taxon>Pseudomonadota</taxon>
        <taxon>Gammaproteobacteria</taxon>
        <taxon>Oceanospirillales</taxon>
        <taxon>Saccharospirillaceae</taxon>
        <taxon>Reinekea</taxon>
    </lineage>
</organism>
<comment type="caution">
    <text evidence="4">The sequence shown here is derived from an EMBL/GenBank/DDBJ whole genome shotgun (WGS) entry which is preliminary data.</text>
</comment>
<dbReference type="GO" id="GO:0010181">
    <property type="term" value="F:FMN binding"/>
    <property type="evidence" value="ECO:0007669"/>
    <property type="project" value="TreeGrafter"/>
</dbReference>
<dbReference type="RefSeq" id="WP_008044511.1">
    <property type="nucleotide sequence ID" value="NZ_CH724151.1"/>
</dbReference>
<evidence type="ECO:0000313" key="5">
    <source>
        <dbReference type="Proteomes" id="UP000005953"/>
    </source>
</evidence>
<keyword evidence="2" id="KW-0285">Flavoprotein</keyword>
<comment type="cofactor">
    <cofactor evidence="1">
        <name>FMN</name>
        <dbReference type="ChEBI" id="CHEBI:58210"/>
    </cofactor>
</comment>
<dbReference type="Pfam" id="PF03358">
    <property type="entry name" value="FMN_red"/>
    <property type="match status" value="1"/>
</dbReference>
<dbReference type="InterPro" id="IPR029039">
    <property type="entry name" value="Flavoprotein-like_sf"/>
</dbReference>
<dbReference type="HOGENOM" id="CLU_055322_4_1_6"/>
<name>A4B8Z6_9GAMM</name>
<dbReference type="PANTHER" id="PTHR30543:SF21">
    <property type="entry name" value="NAD(P)H-DEPENDENT FMN REDUCTASE LOT6"/>
    <property type="match status" value="1"/>
</dbReference>
<sequence length="185" mass="20205">MNILAFAASNSTTSINQQLALWSGRQIAKADVSTLDLNDYELPIYSEAREQAMGTPEQVLQFLSRIKSADLIIIGFAEHNGTFTAAWKNLLDWVTRTEREFFGQTAVLALATSPGAGGARSVLQQASQSLPFFGAEVIDTISVPQFMDVFDPDRQELRHGSARTQILNALAQVSLNTQAKETVDA</sequence>
<dbReference type="Gene3D" id="3.40.50.360">
    <property type="match status" value="1"/>
</dbReference>
<dbReference type="PANTHER" id="PTHR30543">
    <property type="entry name" value="CHROMATE REDUCTASE"/>
    <property type="match status" value="1"/>
</dbReference>
<accession>A4B8Z6</accession>
<keyword evidence="2" id="KW-0288">FMN</keyword>
<dbReference type="SUPFAM" id="SSF52218">
    <property type="entry name" value="Flavoproteins"/>
    <property type="match status" value="1"/>
</dbReference>
<dbReference type="GO" id="GO:0005829">
    <property type="term" value="C:cytosol"/>
    <property type="evidence" value="ECO:0007669"/>
    <property type="project" value="TreeGrafter"/>
</dbReference>
<evidence type="ECO:0000256" key="1">
    <source>
        <dbReference type="ARBA" id="ARBA00001917"/>
    </source>
</evidence>
<dbReference type="InterPro" id="IPR050712">
    <property type="entry name" value="NAD(P)H-dep_reductase"/>
</dbReference>
<protein>
    <submittedName>
        <fullName evidence="4">FMN reductase, NADPH-dependent</fullName>
    </submittedName>
</protein>
<feature type="domain" description="NADPH-dependent FMN reductase-like" evidence="3">
    <location>
        <begin position="1"/>
        <end position="141"/>
    </location>
</feature>
<dbReference type="AlphaFoldDB" id="A4B8Z6"/>
<dbReference type="InterPro" id="IPR005025">
    <property type="entry name" value="FMN_Rdtase-like_dom"/>
</dbReference>
<dbReference type="STRING" id="314283.MED297_19457"/>
<keyword evidence="5" id="KW-1185">Reference proteome</keyword>
<reference evidence="4 5" key="1">
    <citation type="submission" date="2006-02" db="EMBL/GenBank/DDBJ databases">
        <authorList>
            <person name="Pinhassi J."/>
            <person name="Pedros-Alio C."/>
            <person name="Ferriera S."/>
            <person name="Johnson J."/>
            <person name="Kravitz S."/>
            <person name="Halpern A."/>
            <person name="Remington K."/>
            <person name="Beeson K."/>
            <person name="Tran B."/>
            <person name="Rogers Y.-H."/>
            <person name="Friedman R."/>
            <person name="Venter J.C."/>
        </authorList>
    </citation>
    <scope>NUCLEOTIDE SEQUENCE [LARGE SCALE GENOMIC DNA]</scope>
    <source>
        <strain evidence="4 5">MED297</strain>
    </source>
</reference>
<gene>
    <name evidence="4" type="ORF">MED297_19457</name>
</gene>